<comment type="caution">
    <text evidence="1">The sequence shown here is derived from an EMBL/GenBank/DDBJ whole genome shotgun (WGS) entry which is preliminary data.</text>
</comment>
<evidence type="ECO:0000313" key="1">
    <source>
        <dbReference type="EMBL" id="MBL0764967.1"/>
    </source>
</evidence>
<organism evidence="1 2">
    <name type="scientific">Marivirga atlantica</name>
    <dbReference type="NCBI Taxonomy" id="1548457"/>
    <lineage>
        <taxon>Bacteria</taxon>
        <taxon>Pseudomonadati</taxon>
        <taxon>Bacteroidota</taxon>
        <taxon>Cytophagia</taxon>
        <taxon>Cytophagales</taxon>
        <taxon>Marivirgaceae</taxon>
        <taxon>Marivirga</taxon>
    </lineage>
</organism>
<dbReference type="EMBL" id="JAERQG010000001">
    <property type="protein sequence ID" value="MBL0764967.1"/>
    <property type="molecule type" value="Genomic_DNA"/>
</dbReference>
<keyword evidence="2" id="KW-1185">Reference proteome</keyword>
<sequence>MESSTVSIITNGFKNNLFAIDFYFEKFGSLAQSEDQSAVEDKNQYFKQCMDELGIDKTKPKEEQNFSSEDVLIFAKKILKAPKLSHQNFEILSRSSFLMLNNYFEYLLADLLTYYYQKFKESLNEKNFKITLKELNEFENIQEATTSLILKEVESMMIDFSFHKLLEHFENELGIELENQIINWDKIEEFRERRHLIVHNSSVVNKKYIVRTNNPYNLKQGDKVNISIEYFNEAFKEFYLAGLLLCYNCWGKWDKENADQALKDMLNESFDNLKLEKYELVKRITDYTNKIDARNEEQENVLLRAKFNRCIALKKLNNQTDLKKDLKKIKVGTALPLFQLGHAILSEKEDSILPLFKQTKALEDVDLDKYNEWPLYSFVREKEDLNEQVLNILKEGDNIN</sequence>
<dbReference type="AlphaFoldDB" id="A0A937ALM8"/>
<reference evidence="1" key="1">
    <citation type="submission" date="2021-01" db="EMBL/GenBank/DDBJ databases">
        <title>Marivirga sp. nov., isolated from intertidal surface sediments.</title>
        <authorList>
            <person name="Zhang M."/>
        </authorList>
    </citation>
    <scope>NUCLEOTIDE SEQUENCE</scope>
    <source>
        <strain evidence="1">SM1354</strain>
    </source>
</reference>
<dbReference type="RefSeq" id="WP_201919035.1">
    <property type="nucleotide sequence ID" value="NZ_JAERQG010000001.1"/>
</dbReference>
<name>A0A937ALM8_9BACT</name>
<accession>A0A937ALM8</accession>
<dbReference type="Proteomes" id="UP000642920">
    <property type="component" value="Unassembled WGS sequence"/>
</dbReference>
<evidence type="ECO:0000313" key="2">
    <source>
        <dbReference type="Proteomes" id="UP000642920"/>
    </source>
</evidence>
<gene>
    <name evidence="1" type="ORF">JKP34_06870</name>
</gene>
<protein>
    <submittedName>
        <fullName evidence="1">Uncharacterized protein</fullName>
    </submittedName>
</protein>
<proteinExistence type="predicted"/>